<evidence type="ECO:0000313" key="1">
    <source>
        <dbReference type="EMBL" id="UNY98540.1"/>
    </source>
</evidence>
<proteinExistence type="predicted"/>
<gene>
    <name evidence="1" type="ORF">MQE36_15850</name>
</gene>
<dbReference type="EMBL" id="CP094326">
    <property type="protein sequence ID" value="UNY98540.1"/>
    <property type="molecule type" value="Genomic_DNA"/>
</dbReference>
<sequence length="141" mass="15892">MNQIQNIRNLSLSIFGSIFIIGSILAQDIQTSQVQFEKGKTGTTIKSSITGSKTIDYVLNVKEGQTMNVSMSTDNNANYFNIMEPKEDYVAIYNGAVNESTNMYEGILKKSGNYKIRVYLMRSAARRNEKANFRLEINVNN</sequence>
<evidence type="ECO:0008006" key="3">
    <source>
        <dbReference type="Google" id="ProtNLM"/>
    </source>
</evidence>
<evidence type="ECO:0000313" key="2">
    <source>
        <dbReference type="Proteomes" id="UP000829476"/>
    </source>
</evidence>
<protein>
    <recommendedName>
        <fullName evidence="3">DNA breaking-rejoining protein</fullName>
    </recommendedName>
</protein>
<dbReference type="Gene3D" id="2.60.120.380">
    <property type="match status" value="1"/>
</dbReference>
<reference evidence="1 2" key="1">
    <citation type="journal article" date="2018" name="Int. J. Syst. Evol. Microbiol.">
        <title>Zhouia spongiae sp. nov., isolated from a marine sponge.</title>
        <authorList>
            <person name="Zhuang L."/>
            <person name="Lin B."/>
            <person name="Qin F."/>
            <person name="Luo L."/>
        </authorList>
    </citation>
    <scope>NUCLEOTIDE SEQUENCE [LARGE SCALE GENOMIC DNA]</scope>
    <source>
        <strain evidence="1 2">HN-Y44</strain>
    </source>
</reference>
<dbReference type="Proteomes" id="UP000829476">
    <property type="component" value="Chromosome"/>
</dbReference>
<name>A0ABY3YL90_9FLAO</name>
<keyword evidence="2" id="KW-1185">Reference proteome</keyword>
<accession>A0ABY3YL90</accession>
<organism evidence="1 2">
    <name type="scientific">Zhouia spongiae</name>
    <dbReference type="NCBI Taxonomy" id="2202721"/>
    <lineage>
        <taxon>Bacteria</taxon>
        <taxon>Pseudomonadati</taxon>
        <taxon>Bacteroidota</taxon>
        <taxon>Flavobacteriia</taxon>
        <taxon>Flavobacteriales</taxon>
        <taxon>Flavobacteriaceae</taxon>
        <taxon>Zhouia</taxon>
    </lineage>
</organism>
<dbReference type="RefSeq" id="WP_242936946.1">
    <property type="nucleotide sequence ID" value="NZ_CP094326.1"/>
</dbReference>